<proteinExistence type="predicted"/>
<accession>A0ABD3EU59</accession>
<dbReference type="InterPro" id="IPR002200">
    <property type="entry name" value="Elicitin"/>
</dbReference>
<keyword evidence="4" id="KW-1185">Reference proteome</keyword>
<dbReference type="Proteomes" id="UP001632037">
    <property type="component" value="Unassembled WGS sequence"/>
</dbReference>
<feature type="chain" id="PRO_5044747916" description="Elicitin" evidence="2">
    <location>
        <begin position="23"/>
        <end position="170"/>
    </location>
</feature>
<comment type="caution">
    <text evidence="3">The sequence shown here is derived from an EMBL/GenBank/DDBJ whole genome shotgun (WGS) entry which is preliminary data.</text>
</comment>
<sequence>MKISALSLFVTIGLSSLTLVFAAECTSDDLSTISTSYSEAAMSEGASKCPDLATSTEATNYCNDSDCLDYMSSLIDILPDCTSGGVNVRAGLQAAIDYCETGTADTSDVVTGSASSLRTGSASTTASSKTSDKENESTAAPAAAGSSSASSVSVAISSAALAVTFIFAAL</sequence>
<evidence type="ECO:0000256" key="1">
    <source>
        <dbReference type="SAM" id="MobiDB-lite"/>
    </source>
</evidence>
<dbReference type="EMBL" id="JBIMZQ010000067">
    <property type="protein sequence ID" value="KAL3657217.1"/>
    <property type="molecule type" value="Genomic_DNA"/>
</dbReference>
<organism evidence="3 4">
    <name type="scientific">Phytophthora oleae</name>
    <dbReference type="NCBI Taxonomy" id="2107226"/>
    <lineage>
        <taxon>Eukaryota</taxon>
        <taxon>Sar</taxon>
        <taxon>Stramenopiles</taxon>
        <taxon>Oomycota</taxon>
        <taxon>Peronosporomycetes</taxon>
        <taxon>Peronosporales</taxon>
        <taxon>Peronosporaceae</taxon>
        <taxon>Phytophthora</taxon>
    </lineage>
</organism>
<feature type="region of interest" description="Disordered" evidence="1">
    <location>
        <begin position="105"/>
        <end position="143"/>
    </location>
</feature>
<evidence type="ECO:0008006" key="5">
    <source>
        <dbReference type="Google" id="ProtNLM"/>
    </source>
</evidence>
<name>A0ABD3EU59_9STRA</name>
<dbReference type="AlphaFoldDB" id="A0ABD3EU59"/>
<gene>
    <name evidence="3" type="ORF">V7S43_017877</name>
</gene>
<reference evidence="3 4" key="1">
    <citation type="submission" date="2024-09" db="EMBL/GenBank/DDBJ databases">
        <title>Genome sequencing and assembly of Phytophthora oleae, isolate VK10A, causative agent of rot of olive drupes.</title>
        <authorList>
            <person name="Conti Taguali S."/>
            <person name="Riolo M."/>
            <person name="La Spada F."/>
            <person name="Cacciola S.O."/>
            <person name="Dionisio G."/>
        </authorList>
    </citation>
    <scope>NUCLEOTIDE SEQUENCE [LARGE SCALE GENOMIC DNA]</scope>
    <source>
        <strain evidence="3 4">VK10A</strain>
    </source>
</reference>
<feature type="compositionally biased region" description="Low complexity" evidence="1">
    <location>
        <begin position="111"/>
        <end position="129"/>
    </location>
</feature>
<evidence type="ECO:0000256" key="2">
    <source>
        <dbReference type="SAM" id="SignalP"/>
    </source>
</evidence>
<feature type="signal peptide" evidence="2">
    <location>
        <begin position="1"/>
        <end position="22"/>
    </location>
</feature>
<keyword evidence="2" id="KW-0732">Signal</keyword>
<dbReference type="SMART" id="SM01187">
    <property type="entry name" value="Elicitin"/>
    <property type="match status" value="1"/>
</dbReference>
<evidence type="ECO:0000313" key="3">
    <source>
        <dbReference type="EMBL" id="KAL3657217.1"/>
    </source>
</evidence>
<evidence type="ECO:0000313" key="4">
    <source>
        <dbReference type="Proteomes" id="UP001632037"/>
    </source>
</evidence>
<protein>
    <recommendedName>
        <fullName evidence="5">Elicitin</fullName>
    </recommendedName>
</protein>